<proteinExistence type="predicted"/>
<gene>
    <name evidence="1" type="ORF">KUF71_019048</name>
</gene>
<name>A0AAE1L6Z8_9NEOP</name>
<accession>A0AAE1L6Z8</accession>
<evidence type="ECO:0000313" key="1">
    <source>
        <dbReference type="EMBL" id="KAK3908793.1"/>
    </source>
</evidence>
<reference evidence="1" key="1">
    <citation type="submission" date="2021-07" db="EMBL/GenBank/DDBJ databases">
        <authorList>
            <person name="Catto M.A."/>
            <person name="Jacobson A."/>
            <person name="Kennedy G."/>
            <person name="Labadie P."/>
            <person name="Hunt B.G."/>
            <person name="Srinivasan R."/>
        </authorList>
    </citation>
    <scope>NUCLEOTIDE SEQUENCE</scope>
    <source>
        <strain evidence="1">PL_HMW_Pooled</strain>
        <tissue evidence="1">Head</tissue>
    </source>
</reference>
<dbReference type="AlphaFoldDB" id="A0AAE1L6Z8"/>
<dbReference type="Proteomes" id="UP001219518">
    <property type="component" value="Unassembled WGS sequence"/>
</dbReference>
<organism evidence="1 2">
    <name type="scientific">Frankliniella fusca</name>
    <dbReference type="NCBI Taxonomy" id="407009"/>
    <lineage>
        <taxon>Eukaryota</taxon>
        <taxon>Metazoa</taxon>
        <taxon>Ecdysozoa</taxon>
        <taxon>Arthropoda</taxon>
        <taxon>Hexapoda</taxon>
        <taxon>Insecta</taxon>
        <taxon>Pterygota</taxon>
        <taxon>Neoptera</taxon>
        <taxon>Paraneoptera</taxon>
        <taxon>Thysanoptera</taxon>
        <taxon>Terebrantia</taxon>
        <taxon>Thripoidea</taxon>
        <taxon>Thripidae</taxon>
        <taxon>Frankliniella</taxon>
    </lineage>
</organism>
<protein>
    <submittedName>
        <fullName evidence="1">Dedicator of cytokinesis protein 4</fullName>
    </submittedName>
</protein>
<keyword evidence="2" id="KW-1185">Reference proteome</keyword>
<reference evidence="1" key="2">
    <citation type="journal article" date="2023" name="BMC Genomics">
        <title>Pest status, molecular evolution, and epigenetic factors derived from the genome assembly of Frankliniella fusca, a thysanopteran phytovirus vector.</title>
        <authorList>
            <person name="Catto M.A."/>
            <person name="Labadie P.E."/>
            <person name="Jacobson A.L."/>
            <person name="Kennedy G.G."/>
            <person name="Srinivasan R."/>
            <person name="Hunt B.G."/>
        </authorList>
    </citation>
    <scope>NUCLEOTIDE SEQUENCE</scope>
    <source>
        <strain evidence="1">PL_HMW_Pooled</strain>
    </source>
</reference>
<sequence length="43" mass="4919">MESIQKCFTCTVLVAMQKVYCILHQKRGSCLSPSKRTCNVLRN</sequence>
<evidence type="ECO:0000313" key="2">
    <source>
        <dbReference type="Proteomes" id="UP001219518"/>
    </source>
</evidence>
<dbReference type="EMBL" id="JAHWGI010000074">
    <property type="protein sequence ID" value="KAK3908793.1"/>
    <property type="molecule type" value="Genomic_DNA"/>
</dbReference>
<comment type="caution">
    <text evidence="1">The sequence shown here is derived from an EMBL/GenBank/DDBJ whole genome shotgun (WGS) entry which is preliminary data.</text>
</comment>